<dbReference type="AlphaFoldDB" id="A0A1S7QRD6"/>
<dbReference type="InterPro" id="IPR050282">
    <property type="entry name" value="Cycloisomerase_2"/>
</dbReference>
<dbReference type="GO" id="GO:0006006">
    <property type="term" value="P:glucose metabolic process"/>
    <property type="evidence" value="ECO:0007669"/>
    <property type="project" value="UniProtKB-KW"/>
</dbReference>
<dbReference type="Proteomes" id="UP000191987">
    <property type="component" value="Unassembled WGS sequence"/>
</dbReference>
<dbReference type="PANTHER" id="PTHR30344">
    <property type="entry name" value="6-PHOSPHOGLUCONOLACTONASE-RELATED"/>
    <property type="match status" value="1"/>
</dbReference>
<sequence>MENRGDLVVYVGARTTRQRNARGNGLNVYRLRNGMHWEHLQLLEMENPSFLAFDRTGQFLHTVHGDSDRVTSFSIERSTGKLTPLGTQSTRGRNPVDLSFDPTNRYLVIANHVTSSIALLPRLENGSLGEVCDVAAVTGEIGPHRVEQPMPKPHQVEFDPSGRWIAVPDKGTDTVLIYEIDAASGTLRKASACATRETSGPRHIAFHSNGRLAYVVNELDSTVTAYRFDPDNGRLSPFQIRSTLPDTFTGNSRAAEIAISGDGRFVYASNRGSDTIVVFELDRSGHMHLAGHWATGGKTPRFFTILPNGVLLAANEDSDTVTAFDIDAMTGRLSARDEVLSVGSPVCIVFKALD</sequence>
<reference evidence="3 4" key="1">
    <citation type="submission" date="2016-01" db="EMBL/GenBank/DDBJ databases">
        <authorList>
            <person name="Oliw E.H."/>
        </authorList>
    </citation>
    <scope>NUCLEOTIDE SEQUENCE [LARGE SCALE GENOMIC DNA]</scope>
    <source>
        <strain evidence="3 4">Zutra 3-1</strain>
    </source>
</reference>
<proteinExistence type="inferred from homology"/>
<evidence type="ECO:0000313" key="4">
    <source>
        <dbReference type="Proteomes" id="UP000191987"/>
    </source>
</evidence>
<dbReference type="RefSeq" id="WP_080819419.1">
    <property type="nucleotide sequence ID" value="NZ_LT009749.1"/>
</dbReference>
<dbReference type="GO" id="GO:0005829">
    <property type="term" value="C:cytosol"/>
    <property type="evidence" value="ECO:0007669"/>
    <property type="project" value="TreeGrafter"/>
</dbReference>
<dbReference type="Gene3D" id="2.130.10.10">
    <property type="entry name" value="YVTN repeat-like/Quinoprotein amine dehydrogenase"/>
    <property type="match status" value="1"/>
</dbReference>
<keyword evidence="2" id="KW-0119">Carbohydrate metabolism</keyword>
<accession>A0A1S7QRD6</accession>
<keyword evidence="2" id="KW-0313">Glucose metabolism</keyword>
<dbReference type="InterPro" id="IPR011048">
    <property type="entry name" value="Haem_d1_sf"/>
</dbReference>
<comment type="similarity">
    <text evidence="1">Belongs to the cycloisomerase 2 family.</text>
</comment>
<evidence type="ECO:0000256" key="1">
    <source>
        <dbReference type="ARBA" id="ARBA00005564"/>
    </source>
</evidence>
<dbReference type="Pfam" id="PF10282">
    <property type="entry name" value="Lactonase"/>
    <property type="match status" value="1"/>
</dbReference>
<dbReference type="EMBL" id="FBWG01000028">
    <property type="protein sequence ID" value="CUX40945.1"/>
    <property type="molecule type" value="Genomic_DNA"/>
</dbReference>
<dbReference type="GO" id="GO:0017057">
    <property type="term" value="F:6-phosphogluconolactonase activity"/>
    <property type="evidence" value="ECO:0007669"/>
    <property type="project" value="TreeGrafter"/>
</dbReference>
<organism evidence="3 4">
    <name type="scientific">Agrobacterium deltaense Zutra 3/1</name>
    <dbReference type="NCBI Taxonomy" id="1183427"/>
    <lineage>
        <taxon>Bacteria</taxon>
        <taxon>Pseudomonadati</taxon>
        <taxon>Pseudomonadota</taxon>
        <taxon>Alphaproteobacteria</taxon>
        <taxon>Hyphomicrobiales</taxon>
        <taxon>Rhizobiaceae</taxon>
        <taxon>Rhizobium/Agrobacterium group</taxon>
        <taxon>Agrobacterium</taxon>
    </lineage>
</organism>
<protein>
    <submittedName>
        <fullName evidence="3">Putative 3-carboxymuconate cyclase protein</fullName>
    </submittedName>
</protein>
<dbReference type="PANTHER" id="PTHR30344:SF1">
    <property type="entry name" value="6-PHOSPHOGLUCONOLACTONASE"/>
    <property type="match status" value="1"/>
</dbReference>
<dbReference type="InterPro" id="IPR019405">
    <property type="entry name" value="Lactonase_7-beta_prop"/>
</dbReference>
<dbReference type="InterPro" id="IPR015943">
    <property type="entry name" value="WD40/YVTN_repeat-like_dom_sf"/>
</dbReference>
<gene>
    <name evidence="3" type="ORF">AGR7C_Lc100079</name>
</gene>
<name>A0A1S7QRD6_9HYPH</name>
<evidence type="ECO:0000256" key="2">
    <source>
        <dbReference type="ARBA" id="ARBA00022526"/>
    </source>
</evidence>
<evidence type="ECO:0000313" key="3">
    <source>
        <dbReference type="EMBL" id="CUX40945.1"/>
    </source>
</evidence>
<dbReference type="SUPFAM" id="SSF51004">
    <property type="entry name" value="C-terminal (heme d1) domain of cytochrome cd1-nitrite reductase"/>
    <property type="match status" value="1"/>
</dbReference>